<gene>
    <name evidence="1" type="ORF">S01H1_57879</name>
</gene>
<accession>X0VWI7</accession>
<evidence type="ECO:0008006" key="2">
    <source>
        <dbReference type="Google" id="ProtNLM"/>
    </source>
</evidence>
<comment type="caution">
    <text evidence="1">The sequence shown here is derived from an EMBL/GenBank/DDBJ whole genome shotgun (WGS) entry which is preliminary data.</text>
</comment>
<evidence type="ECO:0000313" key="1">
    <source>
        <dbReference type="EMBL" id="GAG15452.1"/>
    </source>
</evidence>
<dbReference type="EMBL" id="BARS01037777">
    <property type="protein sequence ID" value="GAG15452.1"/>
    <property type="molecule type" value="Genomic_DNA"/>
</dbReference>
<name>X0VWI7_9ZZZZ</name>
<dbReference type="InterPro" id="IPR024227">
    <property type="entry name" value="DUF3795"/>
</dbReference>
<dbReference type="Pfam" id="PF12675">
    <property type="entry name" value="DUF3795"/>
    <property type="match status" value="1"/>
</dbReference>
<dbReference type="AlphaFoldDB" id="X0VWI7"/>
<protein>
    <recommendedName>
        <fullName evidence="2">DUF3795 domain-containing protein</fullName>
    </recommendedName>
</protein>
<sequence>MKKQFASKIKKDPEEVACKGCRLENGCRHLGQPCETLKCIEDKRLEFCFECEEFPCLKLQPAKEGADRYPHNFKLFNLCRMKAVGVDKWAEEEAKLIRQRYYLGKFIPGSGPILKR</sequence>
<organism evidence="1">
    <name type="scientific">marine sediment metagenome</name>
    <dbReference type="NCBI Taxonomy" id="412755"/>
    <lineage>
        <taxon>unclassified sequences</taxon>
        <taxon>metagenomes</taxon>
        <taxon>ecological metagenomes</taxon>
    </lineage>
</organism>
<proteinExistence type="predicted"/>
<reference evidence="1" key="1">
    <citation type="journal article" date="2014" name="Front. Microbiol.">
        <title>High frequency of phylogenetically diverse reductive dehalogenase-homologous genes in deep subseafloor sedimentary metagenomes.</title>
        <authorList>
            <person name="Kawai M."/>
            <person name="Futagami T."/>
            <person name="Toyoda A."/>
            <person name="Takaki Y."/>
            <person name="Nishi S."/>
            <person name="Hori S."/>
            <person name="Arai W."/>
            <person name="Tsubouchi T."/>
            <person name="Morono Y."/>
            <person name="Uchiyama I."/>
            <person name="Ito T."/>
            <person name="Fujiyama A."/>
            <person name="Inagaki F."/>
            <person name="Takami H."/>
        </authorList>
    </citation>
    <scope>NUCLEOTIDE SEQUENCE</scope>
    <source>
        <strain evidence="1">Expedition CK06-06</strain>
    </source>
</reference>